<gene>
    <name evidence="2" type="ORF">KB1_03490</name>
</gene>
<proteinExistence type="predicted"/>
<name>A0AAD1KNK5_9ACTN</name>
<dbReference type="Proteomes" id="UP000825072">
    <property type="component" value="Chromosome 1"/>
</dbReference>
<dbReference type="GO" id="GO:0051287">
    <property type="term" value="F:NAD binding"/>
    <property type="evidence" value="ECO:0007669"/>
    <property type="project" value="InterPro"/>
</dbReference>
<dbReference type="SUPFAM" id="SSF51735">
    <property type="entry name" value="NAD(P)-binding Rossmann-fold domains"/>
    <property type="match status" value="1"/>
</dbReference>
<dbReference type="EMBL" id="AP024747">
    <property type="protein sequence ID" value="BCY24359.1"/>
    <property type="molecule type" value="Genomic_DNA"/>
</dbReference>
<sequence>MARIPEPMVNLIRNRETAFTQQVVEEMCREVGRPIILPLSDPTEEIEAMPADVIAQ</sequence>
<organism evidence="2 3">
    <name type="scientific">Cutibacterium modestum</name>
    <dbReference type="NCBI Taxonomy" id="2559073"/>
    <lineage>
        <taxon>Bacteria</taxon>
        <taxon>Bacillati</taxon>
        <taxon>Actinomycetota</taxon>
        <taxon>Actinomycetes</taxon>
        <taxon>Propionibacteriales</taxon>
        <taxon>Propionibacteriaceae</taxon>
        <taxon>Cutibacterium</taxon>
    </lineage>
</organism>
<dbReference type="Gene3D" id="3.40.50.720">
    <property type="entry name" value="NAD(P)-binding Rossmann-like Domain"/>
    <property type="match status" value="1"/>
</dbReference>
<dbReference type="AlphaFoldDB" id="A0AAD1KNK5"/>
<dbReference type="InterPro" id="IPR012302">
    <property type="entry name" value="Malic_NAD-bd"/>
</dbReference>
<evidence type="ECO:0000313" key="3">
    <source>
        <dbReference type="Proteomes" id="UP000825072"/>
    </source>
</evidence>
<dbReference type="InterPro" id="IPR036291">
    <property type="entry name" value="NAD(P)-bd_dom_sf"/>
</dbReference>
<dbReference type="Pfam" id="PF03949">
    <property type="entry name" value="Malic_M"/>
    <property type="match status" value="1"/>
</dbReference>
<feature type="domain" description="Malic enzyme NAD-binding" evidence="1">
    <location>
        <begin position="16"/>
        <end position="55"/>
    </location>
</feature>
<evidence type="ECO:0000259" key="1">
    <source>
        <dbReference type="Pfam" id="PF03949"/>
    </source>
</evidence>
<evidence type="ECO:0000313" key="2">
    <source>
        <dbReference type="EMBL" id="BCY24359.1"/>
    </source>
</evidence>
<protein>
    <recommendedName>
        <fullName evidence="1">Malic enzyme NAD-binding domain-containing protein</fullName>
    </recommendedName>
</protein>
<reference evidence="2" key="1">
    <citation type="submission" date="2021-06" db="EMBL/GenBank/DDBJ databases">
        <title>Genome sequence of Cutibacterium modestum strain KB17-24694.</title>
        <authorList>
            <person name="Dekio I."/>
            <person name="Asahina A."/>
            <person name="Nishida M."/>
        </authorList>
    </citation>
    <scope>NUCLEOTIDE SEQUENCE</scope>
    <source>
        <strain evidence="2">KB17-24694</strain>
    </source>
</reference>
<accession>A0AAD1KNK5</accession>